<accession>A0A0H4U351</accession>
<sequence>MKLSDLPAGTVVTKARPSLRISRINIQGTKVPVTLEYNSATGDFKVTPVDPSLNDRQVLQ</sequence>
<evidence type="ECO:0000313" key="1">
    <source>
        <dbReference type="EMBL" id="AKQ08001.1"/>
    </source>
</evidence>
<dbReference type="Proteomes" id="UP000204011">
    <property type="component" value="Segment"/>
</dbReference>
<protein>
    <submittedName>
        <fullName evidence="1">Uncharacterized protein</fullName>
    </submittedName>
</protein>
<gene>
    <name evidence="1" type="ORF">SEA_DUSK_2</name>
</gene>
<reference evidence="1 2" key="1">
    <citation type="submission" date="2015-06" db="EMBL/GenBank/DDBJ databases">
        <authorList>
            <person name="Feeney M.S."/>
            <person name="Mageeney C.M."/>
            <person name="Perl A.L."/>
            <person name="Chen J.E."/>
            <person name="Kelley R.A."/>
            <person name="Taylor D.H."/>
            <person name="Marzillier J.Y."/>
            <person name="Kenna M.A."/>
            <person name="Ware V.C."/>
            <person name="Serrano M.G."/>
            <person name="Buck G."/>
            <person name="Lee V."/>
            <person name="Wang Y."/>
            <person name="Carvalho R."/>
            <person name="Voegtly L."/>
            <person name="Shi R."/>
            <person name="Duckworth R."/>
            <person name="Johnson A."/>
            <person name="Loviza R."/>
            <person name="Walstead R."/>
            <person name="Shah Z."/>
            <person name="Kiflezghi M."/>
            <person name="Wade K."/>
            <person name="Delesalle V.A."/>
            <person name="Bradley K.W."/>
            <person name="Asai D.J."/>
            <person name="Bowman C.A."/>
            <person name="Russell D.A."/>
            <person name="Pope W.H."/>
            <person name="Jacobs-Sera D."/>
            <person name="Hendrix R.W."/>
            <person name="Hatfull G.F."/>
        </authorList>
    </citation>
    <scope>NUCLEOTIDE SEQUENCE [LARGE SCALE GENOMIC DNA]</scope>
</reference>
<name>A0A0H4U351_9CAUD</name>
<dbReference type="RefSeq" id="YP_009224270.1">
    <property type="nucleotide sequence ID" value="NC_029079.1"/>
</dbReference>
<dbReference type="EMBL" id="KT222942">
    <property type="protein sequence ID" value="AKQ08001.1"/>
    <property type="molecule type" value="Genomic_DNA"/>
</dbReference>
<proteinExistence type="predicted"/>
<dbReference type="GeneID" id="26795375"/>
<organism evidence="1 2">
    <name type="scientific">Mycobacterium phage Dusk</name>
    <dbReference type="NCBI Taxonomy" id="1679524"/>
    <lineage>
        <taxon>Viruses</taxon>
        <taxon>Duplodnaviria</taxon>
        <taxon>Heunggongvirae</taxon>
        <taxon>Uroviricota</taxon>
        <taxon>Caudoviricetes</taxon>
        <taxon>Kostyavirus</taxon>
        <taxon>Kostyavirus toto</taxon>
    </lineage>
</organism>
<evidence type="ECO:0000313" key="2">
    <source>
        <dbReference type="Proteomes" id="UP000204011"/>
    </source>
</evidence>
<dbReference type="OrthoDB" id="24222at10239"/>
<dbReference type="KEGG" id="vg:26795375"/>